<feature type="transmembrane region" description="Helical" evidence="5">
    <location>
        <begin position="310"/>
        <end position="329"/>
    </location>
</feature>
<feature type="transmembrane region" description="Helical" evidence="5">
    <location>
        <begin position="266"/>
        <end position="290"/>
    </location>
</feature>
<keyword evidence="2 5" id="KW-0812">Transmembrane</keyword>
<dbReference type="GO" id="GO:0004930">
    <property type="term" value="F:G protein-coupled receptor activity"/>
    <property type="evidence" value="ECO:0007669"/>
    <property type="project" value="InterPro"/>
</dbReference>
<dbReference type="PANTHER" id="PTHR46641:SF2">
    <property type="entry name" value="FMRFAMIDE RECEPTOR"/>
    <property type="match status" value="1"/>
</dbReference>
<dbReference type="PROSITE" id="PS50262">
    <property type="entry name" value="G_PROTEIN_RECEP_F1_2"/>
    <property type="match status" value="1"/>
</dbReference>
<dbReference type="AlphaFoldDB" id="A0A8S3RAT1"/>
<sequence>MNAKNPNNATNIVSSSLSSVFLHHFGNMDQSIDFTESENIYDFYRLLNSTNATIINPPFFAFYLQTEIILTVILYPIISALILPMNIFAITVLSNKKMRSSTTIFLLTLSVSDMVRVFSIFMYFVCAIVKESSVFLKVYPYANYLVNATTTCSAWMTVAIGAERYISVCHANSAKQICTCKRAGIVSCVIPAIAFIFSLPYEDMLSFLNDGENSSDNNMNMKAWKMFHFTYHSFRAVLPTCFLVCFSACILHRLRKSRLSQGRKRLTMTLLLVIFVFIICVLPDAILFIWNTFRPSDSNSEYLLMGIQKITDFLLLFSSGLNFLIYCMFNKTFAKSGKHVFAYFTNSDRLEPLLFLRRLTQQSETNVL</sequence>
<feature type="transmembrane region" description="Helical" evidence="5">
    <location>
        <begin position="144"/>
        <end position="162"/>
    </location>
</feature>
<evidence type="ECO:0000256" key="5">
    <source>
        <dbReference type="SAM" id="Phobius"/>
    </source>
</evidence>
<evidence type="ECO:0000256" key="2">
    <source>
        <dbReference type="ARBA" id="ARBA00022692"/>
    </source>
</evidence>
<feature type="domain" description="G-protein coupled receptors family 1 profile" evidence="6">
    <location>
        <begin position="85"/>
        <end position="326"/>
    </location>
</feature>
<organism evidence="7 8">
    <name type="scientific">Mytilus edulis</name>
    <name type="common">Blue mussel</name>
    <dbReference type="NCBI Taxonomy" id="6550"/>
    <lineage>
        <taxon>Eukaryota</taxon>
        <taxon>Metazoa</taxon>
        <taxon>Spiralia</taxon>
        <taxon>Lophotrochozoa</taxon>
        <taxon>Mollusca</taxon>
        <taxon>Bivalvia</taxon>
        <taxon>Autobranchia</taxon>
        <taxon>Pteriomorphia</taxon>
        <taxon>Mytilida</taxon>
        <taxon>Mytiloidea</taxon>
        <taxon>Mytilidae</taxon>
        <taxon>Mytilinae</taxon>
        <taxon>Mytilus</taxon>
    </lineage>
</organism>
<dbReference type="Proteomes" id="UP000683360">
    <property type="component" value="Unassembled WGS sequence"/>
</dbReference>
<feature type="transmembrane region" description="Helical" evidence="5">
    <location>
        <begin position="68"/>
        <end position="92"/>
    </location>
</feature>
<dbReference type="Gene3D" id="1.20.1070.10">
    <property type="entry name" value="Rhodopsin 7-helix transmembrane proteins"/>
    <property type="match status" value="1"/>
</dbReference>
<name>A0A8S3RAT1_MYTED</name>
<accession>A0A8S3RAT1</accession>
<evidence type="ECO:0000256" key="4">
    <source>
        <dbReference type="ARBA" id="ARBA00023136"/>
    </source>
</evidence>
<dbReference type="SUPFAM" id="SSF81321">
    <property type="entry name" value="Family A G protein-coupled receptor-like"/>
    <property type="match status" value="1"/>
</dbReference>
<dbReference type="EMBL" id="CAJPWZ010001022">
    <property type="protein sequence ID" value="CAG2205291.1"/>
    <property type="molecule type" value="Genomic_DNA"/>
</dbReference>
<dbReference type="CDD" id="cd14978">
    <property type="entry name" value="7tmA_FMRFamide_R-like"/>
    <property type="match status" value="1"/>
</dbReference>
<evidence type="ECO:0000256" key="1">
    <source>
        <dbReference type="ARBA" id="ARBA00004370"/>
    </source>
</evidence>
<evidence type="ECO:0000313" key="7">
    <source>
        <dbReference type="EMBL" id="CAG2205291.1"/>
    </source>
</evidence>
<dbReference type="InterPro" id="IPR017452">
    <property type="entry name" value="GPCR_Rhodpsn_7TM"/>
</dbReference>
<dbReference type="InterPro" id="IPR000276">
    <property type="entry name" value="GPCR_Rhodpsn"/>
</dbReference>
<keyword evidence="4 5" id="KW-0472">Membrane</keyword>
<dbReference type="PRINTS" id="PR00237">
    <property type="entry name" value="GPCRRHODOPSN"/>
</dbReference>
<reference evidence="7" key="1">
    <citation type="submission" date="2021-03" db="EMBL/GenBank/DDBJ databases">
        <authorList>
            <person name="Bekaert M."/>
        </authorList>
    </citation>
    <scope>NUCLEOTIDE SEQUENCE</scope>
</reference>
<dbReference type="OrthoDB" id="10011262at2759"/>
<dbReference type="InterPro" id="IPR052954">
    <property type="entry name" value="GPCR-Ligand_Int"/>
</dbReference>
<gene>
    <name evidence="7" type="ORF">MEDL_19813</name>
</gene>
<keyword evidence="3 5" id="KW-1133">Transmembrane helix</keyword>
<comment type="subcellular location">
    <subcellularLocation>
        <location evidence="1">Membrane</location>
    </subcellularLocation>
</comment>
<dbReference type="Pfam" id="PF00001">
    <property type="entry name" value="7tm_1"/>
    <property type="match status" value="1"/>
</dbReference>
<proteinExistence type="predicted"/>
<feature type="transmembrane region" description="Helical" evidence="5">
    <location>
        <begin position="236"/>
        <end position="254"/>
    </location>
</feature>
<evidence type="ECO:0000259" key="6">
    <source>
        <dbReference type="PROSITE" id="PS50262"/>
    </source>
</evidence>
<dbReference type="PANTHER" id="PTHR46641">
    <property type="entry name" value="FMRFAMIDE RECEPTOR-RELATED"/>
    <property type="match status" value="1"/>
</dbReference>
<feature type="transmembrane region" description="Helical" evidence="5">
    <location>
        <begin position="104"/>
        <end position="124"/>
    </location>
</feature>
<protein>
    <recommendedName>
        <fullName evidence="6">G-protein coupled receptors family 1 profile domain-containing protein</fullName>
    </recommendedName>
</protein>
<evidence type="ECO:0000256" key="3">
    <source>
        <dbReference type="ARBA" id="ARBA00022989"/>
    </source>
</evidence>
<dbReference type="GO" id="GO:0016020">
    <property type="term" value="C:membrane"/>
    <property type="evidence" value="ECO:0007669"/>
    <property type="project" value="UniProtKB-SubCell"/>
</dbReference>
<keyword evidence="8" id="KW-1185">Reference proteome</keyword>
<evidence type="ECO:0000313" key="8">
    <source>
        <dbReference type="Proteomes" id="UP000683360"/>
    </source>
</evidence>
<feature type="transmembrane region" description="Helical" evidence="5">
    <location>
        <begin position="183"/>
        <end position="201"/>
    </location>
</feature>
<comment type="caution">
    <text evidence="7">The sequence shown here is derived from an EMBL/GenBank/DDBJ whole genome shotgun (WGS) entry which is preliminary data.</text>
</comment>